<evidence type="ECO:0000313" key="2">
    <source>
        <dbReference type="Proteomes" id="UP000035704"/>
    </source>
</evidence>
<dbReference type="KEGG" id="cace:CACET_c31650"/>
<dbReference type="AlphaFoldDB" id="A0A0D8I760"/>
<organism evidence="1 2">
    <name type="scientific">Clostridium aceticum</name>
    <dbReference type="NCBI Taxonomy" id="84022"/>
    <lineage>
        <taxon>Bacteria</taxon>
        <taxon>Bacillati</taxon>
        <taxon>Bacillota</taxon>
        <taxon>Clostridia</taxon>
        <taxon>Eubacteriales</taxon>
        <taxon>Clostridiaceae</taxon>
        <taxon>Clostridium</taxon>
    </lineage>
</organism>
<dbReference type="EMBL" id="CP009687">
    <property type="protein sequence ID" value="AKL96609.1"/>
    <property type="molecule type" value="Genomic_DNA"/>
</dbReference>
<accession>A0A0D8I760</accession>
<dbReference type="RefSeq" id="WP_044825858.1">
    <property type="nucleotide sequence ID" value="NZ_CP009687.1"/>
</dbReference>
<dbReference type="PATRIC" id="fig|84022.5.peg.1353"/>
<name>A0A0D8I760_9CLOT</name>
<proteinExistence type="predicted"/>
<gene>
    <name evidence="1" type="ORF">CACET_c31650</name>
</gene>
<dbReference type="STRING" id="84022.CACET_c31650"/>
<evidence type="ECO:0000313" key="1">
    <source>
        <dbReference type="EMBL" id="AKL96609.1"/>
    </source>
</evidence>
<sequence>MDVLNKKTRRENEKIIVTKTIEEKFTVEDLQNLHQHIIREKQGIIAQSKKLQERYAKLVDNENEVKEYITMLNQEKELEIEIKDT</sequence>
<protein>
    <submittedName>
        <fullName evidence="1">Uncharacterized protein</fullName>
    </submittedName>
</protein>
<reference evidence="1 2" key="1">
    <citation type="submission" date="2014-10" db="EMBL/GenBank/DDBJ databases">
        <title>Genome sequence of Clostridium aceticum DSM 1496.</title>
        <authorList>
            <person name="Poehlein A."/>
            <person name="Schiel-Bengelsdorf B."/>
            <person name="Gottschalk G."/>
            <person name="Duerre P."/>
            <person name="Daniel R."/>
        </authorList>
    </citation>
    <scope>NUCLEOTIDE SEQUENCE [LARGE SCALE GENOMIC DNA]</scope>
    <source>
        <strain evidence="1 2">DSM 1496</strain>
    </source>
</reference>
<keyword evidence="2" id="KW-1185">Reference proteome</keyword>
<dbReference type="Proteomes" id="UP000035704">
    <property type="component" value="Chromosome"/>
</dbReference>